<proteinExistence type="predicted"/>
<dbReference type="OrthoDB" id="419631at2759"/>
<sequence>YTVLQKKVENLEAMHAESKRRLQGELGRQRKLHASQIKELEAVKSALAAEQQASRDVAKLEHEKRAALEQSYTSERQRREDAEVRLRNAIQTSEEAVTQSLGLRSEVLDAKRELTEAQKSLEQYALRLEDAHTLIANMARIQGHHVANSISLSVHRPLRFENARMEMLVARLDRKLADRVGQVAELAQMILHISEQNGLLR</sequence>
<dbReference type="AlphaFoldDB" id="A0A9P6B9B9"/>
<protein>
    <submittedName>
        <fullName evidence="2">Uncharacterized protein</fullName>
    </submittedName>
</protein>
<gene>
    <name evidence="2" type="ORF">BS47DRAFT_1268982</name>
</gene>
<name>A0A9P6B9B9_9AGAM</name>
<comment type="caution">
    <text evidence="2">The sequence shown here is derived from an EMBL/GenBank/DDBJ whole genome shotgun (WGS) entry which is preliminary data.</text>
</comment>
<accession>A0A9P6B9B9</accession>
<organism evidence="2 3">
    <name type="scientific">Hydnum rufescens UP504</name>
    <dbReference type="NCBI Taxonomy" id="1448309"/>
    <lineage>
        <taxon>Eukaryota</taxon>
        <taxon>Fungi</taxon>
        <taxon>Dikarya</taxon>
        <taxon>Basidiomycota</taxon>
        <taxon>Agaricomycotina</taxon>
        <taxon>Agaricomycetes</taxon>
        <taxon>Cantharellales</taxon>
        <taxon>Hydnaceae</taxon>
        <taxon>Hydnum</taxon>
    </lineage>
</organism>
<dbReference type="Proteomes" id="UP000886523">
    <property type="component" value="Unassembled WGS sequence"/>
</dbReference>
<evidence type="ECO:0000313" key="2">
    <source>
        <dbReference type="EMBL" id="KAF9518656.1"/>
    </source>
</evidence>
<dbReference type="EMBL" id="MU128923">
    <property type="protein sequence ID" value="KAF9518656.1"/>
    <property type="molecule type" value="Genomic_DNA"/>
</dbReference>
<feature type="non-terminal residue" evidence="2">
    <location>
        <position position="201"/>
    </location>
</feature>
<feature type="coiled-coil region" evidence="1">
    <location>
        <begin position="1"/>
        <end position="127"/>
    </location>
</feature>
<feature type="non-terminal residue" evidence="2">
    <location>
        <position position="1"/>
    </location>
</feature>
<evidence type="ECO:0000313" key="3">
    <source>
        <dbReference type="Proteomes" id="UP000886523"/>
    </source>
</evidence>
<evidence type="ECO:0000256" key="1">
    <source>
        <dbReference type="SAM" id="Coils"/>
    </source>
</evidence>
<keyword evidence="3" id="KW-1185">Reference proteome</keyword>
<keyword evidence="1" id="KW-0175">Coiled coil</keyword>
<reference evidence="2" key="1">
    <citation type="journal article" date="2020" name="Nat. Commun.">
        <title>Large-scale genome sequencing of mycorrhizal fungi provides insights into the early evolution of symbiotic traits.</title>
        <authorList>
            <person name="Miyauchi S."/>
            <person name="Kiss E."/>
            <person name="Kuo A."/>
            <person name="Drula E."/>
            <person name="Kohler A."/>
            <person name="Sanchez-Garcia M."/>
            <person name="Morin E."/>
            <person name="Andreopoulos B."/>
            <person name="Barry K.W."/>
            <person name="Bonito G."/>
            <person name="Buee M."/>
            <person name="Carver A."/>
            <person name="Chen C."/>
            <person name="Cichocki N."/>
            <person name="Clum A."/>
            <person name="Culley D."/>
            <person name="Crous P.W."/>
            <person name="Fauchery L."/>
            <person name="Girlanda M."/>
            <person name="Hayes R.D."/>
            <person name="Keri Z."/>
            <person name="LaButti K."/>
            <person name="Lipzen A."/>
            <person name="Lombard V."/>
            <person name="Magnuson J."/>
            <person name="Maillard F."/>
            <person name="Murat C."/>
            <person name="Nolan M."/>
            <person name="Ohm R.A."/>
            <person name="Pangilinan J."/>
            <person name="Pereira M.F."/>
            <person name="Perotto S."/>
            <person name="Peter M."/>
            <person name="Pfister S."/>
            <person name="Riley R."/>
            <person name="Sitrit Y."/>
            <person name="Stielow J.B."/>
            <person name="Szollosi G."/>
            <person name="Zifcakova L."/>
            <person name="Stursova M."/>
            <person name="Spatafora J.W."/>
            <person name="Tedersoo L."/>
            <person name="Vaario L.M."/>
            <person name="Yamada A."/>
            <person name="Yan M."/>
            <person name="Wang P."/>
            <person name="Xu J."/>
            <person name="Bruns T."/>
            <person name="Baldrian P."/>
            <person name="Vilgalys R."/>
            <person name="Dunand C."/>
            <person name="Henrissat B."/>
            <person name="Grigoriev I.V."/>
            <person name="Hibbett D."/>
            <person name="Nagy L.G."/>
            <person name="Martin F.M."/>
        </authorList>
    </citation>
    <scope>NUCLEOTIDE SEQUENCE</scope>
    <source>
        <strain evidence="2">UP504</strain>
    </source>
</reference>